<keyword evidence="2" id="KW-0560">Oxidoreductase</keyword>
<dbReference type="AlphaFoldDB" id="A0A7Y6MZC4"/>
<reference evidence="2 3" key="1">
    <citation type="submission" date="2020-02" db="EMBL/GenBank/DDBJ databases">
        <title>Paraburkholderia simonii sp. nov. and Paraburkholderia youngii sp. nov. Brazilian and Mexican Mimosa-associated rhizobia.</title>
        <authorList>
            <person name="Mavima L."/>
            <person name="Beukes C.W."/>
            <person name="Chan W.Y."/>
            <person name="Palmer M."/>
            <person name="De Meyer S.E."/>
            <person name="James E.K."/>
            <person name="Venter S.N."/>
            <person name="Steenkamp E.T."/>
        </authorList>
    </citation>
    <scope>NUCLEOTIDE SEQUENCE [LARGE SCALE GENOMIC DNA]</scope>
    <source>
        <strain evidence="2 3">JPY169</strain>
    </source>
</reference>
<accession>A0A7Y6MZC4</accession>
<keyword evidence="2" id="KW-0223">Dioxygenase</keyword>
<organism evidence="2 3">
    <name type="scientific">Paraburkholderia youngii</name>
    <dbReference type="NCBI Taxonomy" id="2782701"/>
    <lineage>
        <taxon>Bacteria</taxon>
        <taxon>Pseudomonadati</taxon>
        <taxon>Pseudomonadota</taxon>
        <taxon>Betaproteobacteria</taxon>
        <taxon>Burkholderiales</taxon>
        <taxon>Burkholderiaceae</taxon>
        <taxon>Paraburkholderia</taxon>
    </lineage>
</organism>
<dbReference type="EMBL" id="JAALDK010000001">
    <property type="protein sequence ID" value="NUX99850.1"/>
    <property type="molecule type" value="Genomic_DNA"/>
</dbReference>
<dbReference type="GeneID" id="301100485"/>
<dbReference type="RefSeq" id="WP_176106438.1">
    <property type="nucleotide sequence ID" value="NZ_JAALDK010000001.1"/>
</dbReference>
<dbReference type="GO" id="GO:0016702">
    <property type="term" value="F:oxidoreductase activity, acting on single donors with incorporation of molecular oxygen, incorporation of two atoms of oxygen"/>
    <property type="evidence" value="ECO:0007669"/>
    <property type="project" value="UniProtKB-ARBA"/>
</dbReference>
<feature type="domain" description="Extradiol ring-cleavage dioxygenase class III enzyme subunit B" evidence="1">
    <location>
        <begin position="7"/>
        <end position="271"/>
    </location>
</feature>
<proteinExistence type="predicted"/>
<dbReference type="Gene3D" id="3.40.830.10">
    <property type="entry name" value="LigB-like"/>
    <property type="match status" value="1"/>
</dbReference>
<gene>
    <name evidence="2" type="ORF">G5S42_09090</name>
</gene>
<protein>
    <submittedName>
        <fullName evidence="2">Protocatechuate 3,4-dioxygenase</fullName>
    </submittedName>
</protein>
<dbReference type="Pfam" id="PF02900">
    <property type="entry name" value="LigB"/>
    <property type="match status" value="1"/>
</dbReference>
<evidence type="ECO:0000313" key="3">
    <source>
        <dbReference type="Proteomes" id="UP000594380"/>
    </source>
</evidence>
<dbReference type="InterPro" id="IPR004183">
    <property type="entry name" value="Xdiol_dOase_suB"/>
</dbReference>
<name>A0A7Y6MZC4_9BURK</name>
<comment type="caution">
    <text evidence="2">The sequence shown here is derived from an EMBL/GenBank/DDBJ whole genome shotgun (WGS) entry which is preliminary data.</text>
</comment>
<sequence>MGKIVGAFLVPHDPVMYVAPEAPAKQQRDAVWQAYAECAQRLQELEPTTVIIIGCDHYILFGPQCLPSYLIATGDVDGPIDQLPGLKRAAFSNNEALAAHIATYGRENGFDWAVARAFTADHSVAIPQQLIVDPLRTMSVDVKTIPVYLACGVDPYITLRRSAELGEQIRRAVEAFPIDERVVVIGSGGISHWVGSAQMGRVNAVFDREIIGYAEAGDLNALCALSDEYILEHGGEGGMEIRNWACAMGALEGSRGETIAYEAVPEWVTGLGFVQLHPQRSEKDS</sequence>
<dbReference type="SUPFAM" id="SSF53213">
    <property type="entry name" value="LigB-like"/>
    <property type="match status" value="1"/>
</dbReference>
<evidence type="ECO:0000259" key="1">
    <source>
        <dbReference type="Pfam" id="PF02900"/>
    </source>
</evidence>
<dbReference type="GO" id="GO:0008198">
    <property type="term" value="F:ferrous iron binding"/>
    <property type="evidence" value="ECO:0007669"/>
    <property type="project" value="InterPro"/>
</dbReference>
<dbReference type="Proteomes" id="UP000594380">
    <property type="component" value="Unassembled WGS sequence"/>
</dbReference>
<evidence type="ECO:0000313" key="2">
    <source>
        <dbReference type="EMBL" id="NUX99850.1"/>
    </source>
</evidence>